<accession>A0A699JSZ2</accession>
<gene>
    <name evidence="1" type="ORF">Tci_624842</name>
</gene>
<dbReference type="EMBL" id="BKCJ010439912">
    <property type="protein sequence ID" value="GFA52870.1"/>
    <property type="molecule type" value="Genomic_DNA"/>
</dbReference>
<feature type="non-terminal residue" evidence="1">
    <location>
        <position position="52"/>
    </location>
</feature>
<reference evidence="1" key="1">
    <citation type="journal article" date="2019" name="Sci. Rep.">
        <title>Draft genome of Tanacetum cinerariifolium, the natural source of mosquito coil.</title>
        <authorList>
            <person name="Yamashiro T."/>
            <person name="Shiraishi A."/>
            <person name="Satake H."/>
            <person name="Nakayama K."/>
        </authorList>
    </citation>
    <scope>NUCLEOTIDE SEQUENCE</scope>
</reference>
<proteinExistence type="predicted"/>
<evidence type="ECO:0000313" key="1">
    <source>
        <dbReference type="EMBL" id="GFA52870.1"/>
    </source>
</evidence>
<sequence length="52" mass="5371">MLETYGISSLAHYGGSGDGIANLALQEGSGDGYGPLPTDFRVVEGRSIGERV</sequence>
<dbReference type="AlphaFoldDB" id="A0A699JSZ2"/>
<comment type="caution">
    <text evidence="1">The sequence shown here is derived from an EMBL/GenBank/DDBJ whole genome shotgun (WGS) entry which is preliminary data.</text>
</comment>
<organism evidence="1">
    <name type="scientific">Tanacetum cinerariifolium</name>
    <name type="common">Dalmatian daisy</name>
    <name type="synonym">Chrysanthemum cinerariifolium</name>
    <dbReference type="NCBI Taxonomy" id="118510"/>
    <lineage>
        <taxon>Eukaryota</taxon>
        <taxon>Viridiplantae</taxon>
        <taxon>Streptophyta</taxon>
        <taxon>Embryophyta</taxon>
        <taxon>Tracheophyta</taxon>
        <taxon>Spermatophyta</taxon>
        <taxon>Magnoliopsida</taxon>
        <taxon>eudicotyledons</taxon>
        <taxon>Gunneridae</taxon>
        <taxon>Pentapetalae</taxon>
        <taxon>asterids</taxon>
        <taxon>campanulids</taxon>
        <taxon>Asterales</taxon>
        <taxon>Asteraceae</taxon>
        <taxon>Asteroideae</taxon>
        <taxon>Anthemideae</taxon>
        <taxon>Anthemidinae</taxon>
        <taxon>Tanacetum</taxon>
    </lineage>
</organism>
<name>A0A699JSZ2_TANCI</name>
<protein>
    <submittedName>
        <fullName evidence="1">Uncharacterized protein</fullName>
    </submittedName>
</protein>